<dbReference type="AlphaFoldDB" id="A0A0F7ZB64"/>
<dbReference type="Pfam" id="PF10534">
    <property type="entry name" value="CRIC_ras_sig"/>
    <property type="match status" value="1"/>
</dbReference>
<dbReference type="SUPFAM" id="SSF47769">
    <property type="entry name" value="SAM/Pointed domain"/>
    <property type="match status" value="1"/>
</dbReference>
<dbReference type="CDD" id="cd06748">
    <property type="entry name" value="PDZ_CNK1_2_3-like"/>
    <property type="match status" value="1"/>
</dbReference>
<organism evidence="6">
    <name type="scientific">Crotalus adamanteus</name>
    <name type="common">Eastern diamondback rattlesnake</name>
    <dbReference type="NCBI Taxonomy" id="8729"/>
    <lineage>
        <taxon>Eukaryota</taxon>
        <taxon>Metazoa</taxon>
        <taxon>Chordata</taxon>
        <taxon>Craniata</taxon>
        <taxon>Vertebrata</taxon>
        <taxon>Euteleostomi</taxon>
        <taxon>Lepidosauria</taxon>
        <taxon>Squamata</taxon>
        <taxon>Bifurcata</taxon>
        <taxon>Unidentata</taxon>
        <taxon>Episquamata</taxon>
        <taxon>Toxicofera</taxon>
        <taxon>Serpentes</taxon>
        <taxon>Colubroidea</taxon>
        <taxon>Viperidae</taxon>
        <taxon>Crotalinae</taxon>
        <taxon>Crotalus</taxon>
    </lineage>
</organism>
<evidence type="ECO:0000259" key="4">
    <source>
        <dbReference type="PROSITE" id="PS50105"/>
    </source>
</evidence>
<evidence type="ECO:0000259" key="3">
    <source>
        <dbReference type="PROSITE" id="PS50003"/>
    </source>
</evidence>
<dbReference type="Gene3D" id="1.10.150.50">
    <property type="entry name" value="Transcription Factor, Ets-1"/>
    <property type="match status" value="1"/>
</dbReference>
<feature type="domain" description="PH" evidence="3">
    <location>
        <begin position="467"/>
        <end position="566"/>
    </location>
</feature>
<feature type="region of interest" description="Disordered" evidence="2">
    <location>
        <begin position="388"/>
        <end position="450"/>
    </location>
</feature>
<dbReference type="GO" id="GO:0016301">
    <property type="term" value="F:kinase activity"/>
    <property type="evidence" value="ECO:0007669"/>
    <property type="project" value="UniProtKB-KW"/>
</dbReference>
<dbReference type="SMART" id="SM00233">
    <property type="entry name" value="PH"/>
    <property type="match status" value="1"/>
</dbReference>
<dbReference type="InterPro" id="IPR001660">
    <property type="entry name" value="SAM"/>
</dbReference>
<dbReference type="Pfam" id="PF00169">
    <property type="entry name" value="PH"/>
    <property type="match status" value="1"/>
</dbReference>
<feature type="compositionally biased region" description="Basic and acidic residues" evidence="2">
    <location>
        <begin position="409"/>
        <end position="424"/>
    </location>
</feature>
<comment type="similarity">
    <text evidence="1">Belongs to the CNKSR family.</text>
</comment>
<dbReference type="SMART" id="SM00228">
    <property type="entry name" value="PDZ"/>
    <property type="match status" value="1"/>
</dbReference>
<dbReference type="InterPro" id="IPR036034">
    <property type="entry name" value="PDZ_sf"/>
</dbReference>
<feature type="compositionally biased region" description="Acidic residues" evidence="2">
    <location>
        <begin position="582"/>
        <end position="593"/>
    </location>
</feature>
<name>A0A0F7ZB64_CROAD</name>
<dbReference type="Gene3D" id="2.30.42.10">
    <property type="match status" value="1"/>
</dbReference>
<evidence type="ECO:0000259" key="5">
    <source>
        <dbReference type="PROSITE" id="PS51290"/>
    </source>
</evidence>
<accession>A0A0F7ZB64</accession>
<dbReference type="InterPro" id="IPR013761">
    <property type="entry name" value="SAM/pointed_sf"/>
</dbReference>
<dbReference type="SUPFAM" id="SSF50729">
    <property type="entry name" value="PH domain-like"/>
    <property type="match status" value="1"/>
</dbReference>
<evidence type="ECO:0000313" key="6">
    <source>
        <dbReference type="EMBL" id="JAI13438.1"/>
    </source>
</evidence>
<dbReference type="PROSITE" id="PS51290">
    <property type="entry name" value="CRIC"/>
    <property type="match status" value="1"/>
</dbReference>
<feature type="compositionally biased region" description="Basic and acidic residues" evidence="2">
    <location>
        <begin position="594"/>
        <end position="610"/>
    </location>
</feature>
<dbReference type="InterPro" id="IPR011993">
    <property type="entry name" value="PH-like_dom_sf"/>
</dbReference>
<keyword evidence="6" id="KW-0808">Transferase</keyword>
<sequence length="774" mass="86990">MEPVSLWTSQTVLAWIRGLDPALQGYPVETWGLTGKGLLRLSYWDLENLGVSCIGHQELLLEAVEQLCVLNYELTTSNLRTLTEKLQGIVRTTEVCILSRRKVSTYHGATTGKSSLDLLASVVELIGAAKSLFLWLNRYLFSHLHDYSASRDIIWLCGDLAKTVQKECTVSEREDQILLIGRHISGICEHILHCSPANLLDQTAILETVELEPAGPEDNLGLEIKSLPSCLHLISGTAREIPVDQYSKVFPGDEIVQVNDQVVVGWTRMNLVKKLLESSRVTLVLKKIPLVSSESPRSPESPSHQQQPNAFLEVLSSRSDDSSASSASPTSSMTAKFKETQNSVLDLPTVQEEHKRIDCIRHPVDNICGLEKVLSGAEALPDPALERQDFGADAMGPKSPDATVPSTPRKQDHQLGDSSRHENGFVRGQQRLTSVDSKEGSAEIRRKQKGATTRLSRRRISCQELGQVDCDGWLLKKKDHVGFMAQKWKRFWFVLKGHNLYWYSNPNDEKAVGLINVSAYRLESTKEQKKKYVFQLTHEKYKPFIFAAETLADLSMWVSRLITSMTKYTASHKSGPPNQEDCYSETEAEDPEDDSPRHSFDQTKQKELEKAQLPSGATGRSQNLPGSPLFQDSVDEKTASPSSPDPAEEELESLIQCLKQGGVSLIGKQQVFTREYYRKSFVKRNKNPEINEKVHLVRTLQSTLKAKTAELQLLDILLEDTELNSEKFRSWKEQHQELYQEIQMWWAKKLNQDNGAIDSSFDLSLEAASDPLHL</sequence>
<dbReference type="PROSITE" id="PS50105">
    <property type="entry name" value="SAM_DOMAIN"/>
    <property type="match status" value="1"/>
</dbReference>
<evidence type="ECO:0000256" key="2">
    <source>
        <dbReference type="SAM" id="MobiDB-lite"/>
    </source>
</evidence>
<proteinExistence type="evidence at transcript level"/>
<feature type="domain" description="SAM" evidence="4">
    <location>
        <begin position="7"/>
        <end position="70"/>
    </location>
</feature>
<protein>
    <submittedName>
        <fullName evidence="6">Connector enhancer of kinase suppressor of ras 1</fullName>
    </submittedName>
</protein>
<dbReference type="Gene3D" id="2.30.29.30">
    <property type="entry name" value="Pleckstrin-homology domain (PH domain)/Phosphotyrosine-binding domain (PTB)"/>
    <property type="match status" value="1"/>
</dbReference>
<dbReference type="EMBL" id="GBEX01001122">
    <property type="protein sequence ID" value="JAI13438.1"/>
    <property type="molecule type" value="mRNA"/>
</dbReference>
<dbReference type="InterPro" id="IPR017874">
    <property type="entry name" value="CRIC_domain"/>
</dbReference>
<evidence type="ECO:0000256" key="1">
    <source>
        <dbReference type="ARBA" id="ARBA00009498"/>
    </source>
</evidence>
<dbReference type="PANTHER" id="PTHR12844">
    <property type="entry name" value="CONNECTOR ENCHANCER OF KINASE SUPPRESSOR OF RAS"/>
    <property type="match status" value="1"/>
</dbReference>
<dbReference type="SUPFAM" id="SSF50156">
    <property type="entry name" value="PDZ domain-like"/>
    <property type="match status" value="1"/>
</dbReference>
<feature type="compositionally biased region" description="Low complexity" evidence="2">
    <location>
        <begin position="322"/>
        <end position="332"/>
    </location>
</feature>
<reference evidence="6" key="1">
    <citation type="submission" date="2014-05" db="EMBL/GenBank/DDBJ databases">
        <title>The extremes of toxin expression variation revealed in two sympatric snake species.</title>
        <authorList>
            <person name="Margres M.J."/>
            <person name="Wray K.P."/>
            <person name="McGivern J.J."/>
            <person name="Seavy M."/>
            <person name="Sanader D."/>
            <person name="Facente J."/>
            <person name="Rokyta D.R."/>
        </authorList>
    </citation>
    <scope>NUCLEOTIDE SEQUENCE</scope>
</reference>
<dbReference type="InterPro" id="IPR001849">
    <property type="entry name" value="PH_domain"/>
</dbReference>
<feature type="domain" description="CRIC" evidence="5">
    <location>
        <begin position="78"/>
        <end position="171"/>
    </location>
</feature>
<feature type="region of interest" description="Disordered" evidence="2">
    <location>
        <begin position="568"/>
        <end position="651"/>
    </location>
</feature>
<dbReference type="SMART" id="SM00454">
    <property type="entry name" value="SAM"/>
    <property type="match status" value="1"/>
</dbReference>
<dbReference type="InterPro" id="IPR001478">
    <property type="entry name" value="PDZ"/>
</dbReference>
<dbReference type="PANTHER" id="PTHR12844:SF10">
    <property type="entry name" value="CONNECTOR ENHANCER OF KINASE SUPPRESSOR OF RAS 1"/>
    <property type="match status" value="1"/>
</dbReference>
<keyword evidence="6" id="KW-0418">Kinase</keyword>
<dbReference type="PROSITE" id="PS50003">
    <property type="entry name" value="PH_DOMAIN"/>
    <property type="match status" value="1"/>
</dbReference>
<feature type="compositionally biased region" description="Basic and acidic residues" evidence="2">
    <location>
        <begin position="436"/>
        <end position="445"/>
    </location>
</feature>
<dbReference type="InterPro" id="IPR051566">
    <property type="entry name" value="CNKSR"/>
</dbReference>
<feature type="region of interest" description="Disordered" evidence="2">
    <location>
        <begin position="316"/>
        <end position="339"/>
    </location>
</feature>